<reference evidence="1" key="1">
    <citation type="journal article" date="2021" name="Proc. Natl. Acad. Sci. U.S.A.">
        <title>A Catalog of Tens of Thousands of Viruses from Human Metagenomes Reveals Hidden Associations with Chronic Diseases.</title>
        <authorList>
            <person name="Tisza M.J."/>
            <person name="Buck C.B."/>
        </authorList>
    </citation>
    <scope>NUCLEOTIDE SEQUENCE</scope>
    <source>
        <strain evidence="1">Ctoyo6</strain>
    </source>
</reference>
<evidence type="ECO:0000313" key="1">
    <source>
        <dbReference type="EMBL" id="DAF88912.1"/>
    </source>
</evidence>
<proteinExistence type="predicted"/>
<name>A0A8S5U375_9CAUD</name>
<dbReference type="EMBL" id="BK015998">
    <property type="protein sequence ID" value="DAF88912.1"/>
    <property type="molecule type" value="Genomic_DNA"/>
</dbReference>
<protein>
    <submittedName>
        <fullName evidence="1">Uncharacterized protein</fullName>
    </submittedName>
</protein>
<accession>A0A8S5U375</accession>
<organism evidence="1">
    <name type="scientific">Siphoviridae sp. ctoyo6</name>
    <dbReference type="NCBI Taxonomy" id="2825674"/>
    <lineage>
        <taxon>Viruses</taxon>
        <taxon>Duplodnaviria</taxon>
        <taxon>Heunggongvirae</taxon>
        <taxon>Uroviricota</taxon>
        <taxon>Caudoviricetes</taxon>
    </lineage>
</organism>
<sequence>MSDICILDFCQISRICATHVNICTTKTTLKRDKAAISPIVTVVTISIYAEFHAVQTTV</sequence>